<dbReference type="GO" id="GO:0004073">
    <property type="term" value="F:aspartate-semialdehyde dehydrogenase activity"/>
    <property type="evidence" value="ECO:0007669"/>
    <property type="project" value="UniProtKB-EC"/>
</dbReference>
<dbReference type="EMBL" id="JANGCH010000002">
    <property type="protein sequence ID" value="MCQ5121123.1"/>
    <property type="molecule type" value="Genomic_DNA"/>
</dbReference>
<evidence type="ECO:0000313" key="18">
    <source>
        <dbReference type="Proteomes" id="UP001524435"/>
    </source>
</evidence>
<dbReference type="CDD" id="cd18131">
    <property type="entry name" value="ASADH_C_bac_euk_like"/>
    <property type="match status" value="1"/>
</dbReference>
<evidence type="ECO:0000259" key="16">
    <source>
        <dbReference type="SMART" id="SM00859"/>
    </source>
</evidence>
<evidence type="ECO:0000256" key="12">
    <source>
        <dbReference type="ARBA" id="ARBA00023154"/>
    </source>
</evidence>
<comment type="subunit">
    <text evidence="5 15">Homodimer.</text>
</comment>
<dbReference type="NCBIfam" id="TIGR01296">
    <property type="entry name" value="asd_B"/>
    <property type="match status" value="1"/>
</dbReference>
<dbReference type="PANTHER" id="PTHR46278">
    <property type="entry name" value="DEHYDROGENASE, PUTATIVE-RELATED"/>
    <property type="match status" value="1"/>
</dbReference>
<keyword evidence="12 15" id="KW-0457">Lysine biosynthesis</keyword>
<dbReference type="RefSeq" id="WP_178200535.1">
    <property type="nucleotide sequence ID" value="NZ_CANTYB010000096.1"/>
</dbReference>
<sequence>MRAYHIAILGASGAVGKEICQILEERDLPIASLKLLASKRSAGEKILFRDEVIVIEEVNAHSFQGMDLVFGAVDEKTAKRFLPYAISAGALVIDNSSAYRLKPQVPLVIPQINREDIKKHQGLIANPNCTTIIALMAAAPLHRLAKIKSMVVSTYQAVSGAGHAGMEELKKQMQAELRGEALPIQVFPYPIAYNLIPQIGDFDESGYSSEEWKLQREGRKILHEPNLCVTCTCVRLPIMRAHSEAITLFFEDAISVEAAKAALKESEGVILLDEKEQAVYPMPLFASGKDDIYVGRVRASMHDQTHSLTLWCCGDQLRKGAALNAVQIAEAAIELGAL</sequence>
<comment type="caution">
    <text evidence="17">The sequence shown here is derived from an EMBL/GenBank/DDBJ whole genome shotgun (WGS) entry which is preliminary data.</text>
</comment>
<proteinExistence type="inferred from homology"/>
<evidence type="ECO:0000256" key="7">
    <source>
        <dbReference type="ARBA" id="ARBA00022605"/>
    </source>
</evidence>
<dbReference type="PIRSF" id="PIRSF000148">
    <property type="entry name" value="ASA_dh"/>
    <property type="match status" value="1"/>
</dbReference>
<evidence type="ECO:0000256" key="13">
    <source>
        <dbReference type="ARBA" id="ARBA00023167"/>
    </source>
</evidence>
<evidence type="ECO:0000256" key="6">
    <source>
        <dbReference type="ARBA" id="ARBA00013120"/>
    </source>
</evidence>
<dbReference type="InterPro" id="IPR000534">
    <property type="entry name" value="Semialdehyde_DH_NAD-bd"/>
</dbReference>
<evidence type="ECO:0000313" key="17">
    <source>
        <dbReference type="EMBL" id="MCQ5121123.1"/>
    </source>
</evidence>
<evidence type="ECO:0000256" key="2">
    <source>
        <dbReference type="ARBA" id="ARBA00005076"/>
    </source>
</evidence>
<dbReference type="Pfam" id="PF02774">
    <property type="entry name" value="Semialdhyde_dhC"/>
    <property type="match status" value="1"/>
</dbReference>
<comment type="similarity">
    <text evidence="4 15">Belongs to the aspartate-semialdehyde dehydrogenase family.</text>
</comment>
<keyword evidence="10 15" id="KW-0220">Diaminopimelate biosynthesis</keyword>
<dbReference type="InterPro" id="IPR012080">
    <property type="entry name" value="Asp_semialdehyde_DH"/>
</dbReference>
<evidence type="ECO:0000256" key="11">
    <source>
        <dbReference type="ARBA" id="ARBA00023002"/>
    </source>
</evidence>
<accession>A0ABT1SIT9</accession>
<evidence type="ECO:0000256" key="5">
    <source>
        <dbReference type="ARBA" id="ARBA00011738"/>
    </source>
</evidence>
<feature type="binding site" evidence="15">
    <location>
        <position position="100"/>
    </location>
    <ligand>
        <name>phosphate</name>
        <dbReference type="ChEBI" id="CHEBI:43474"/>
    </ligand>
</feature>
<comment type="pathway">
    <text evidence="2 15">Amino-acid biosynthesis; L-lysine biosynthesis via DAP pathway; (S)-tetrahydrodipicolinate from L-aspartate: step 2/4.</text>
</comment>
<dbReference type="InterPro" id="IPR036291">
    <property type="entry name" value="NAD(P)-bd_dom_sf"/>
</dbReference>
<dbReference type="CDD" id="cd02316">
    <property type="entry name" value="VcASADH2_like_N"/>
    <property type="match status" value="1"/>
</dbReference>
<dbReference type="SUPFAM" id="SSF51735">
    <property type="entry name" value="NAD(P)-binding Rossmann-fold domains"/>
    <property type="match status" value="1"/>
</dbReference>
<keyword evidence="13 15" id="KW-0486">Methionine biosynthesis</keyword>
<dbReference type="Gene3D" id="3.40.50.720">
    <property type="entry name" value="NAD(P)-binding Rossmann-like Domain"/>
    <property type="match status" value="1"/>
</dbReference>
<dbReference type="SMART" id="SM00859">
    <property type="entry name" value="Semialdhyde_dh"/>
    <property type="match status" value="1"/>
</dbReference>
<evidence type="ECO:0000256" key="9">
    <source>
        <dbReference type="ARBA" id="ARBA00022857"/>
    </source>
</evidence>
<protein>
    <recommendedName>
        <fullName evidence="6 15">Aspartate-semialdehyde dehydrogenase</fullName>
        <shortName evidence="15">ASA dehydrogenase</shortName>
        <shortName evidence="15">ASADH</shortName>
        <ecNumber evidence="6 15">1.2.1.11</ecNumber>
    </recommendedName>
    <alternativeName>
        <fullName evidence="15">Aspartate-beta-semialdehyde dehydrogenase</fullName>
    </alternativeName>
</protein>
<keyword evidence="7 15" id="KW-0028">Amino-acid biosynthesis</keyword>
<feature type="binding site" evidence="15">
    <location>
        <position position="235"/>
    </location>
    <ligand>
        <name>substrate</name>
    </ligand>
</feature>
<gene>
    <name evidence="15" type="primary">asd</name>
    <name evidence="17" type="ORF">NE663_02455</name>
</gene>
<dbReference type="Pfam" id="PF01118">
    <property type="entry name" value="Semialdhyde_dh"/>
    <property type="match status" value="1"/>
</dbReference>
<comment type="function">
    <text evidence="15">Catalyzes the NADPH-dependent formation of L-aspartate-semialdehyde (L-ASA) by the reductive dephosphorylation of L-aspartyl-4-phosphate.</text>
</comment>
<evidence type="ECO:0000256" key="8">
    <source>
        <dbReference type="ARBA" id="ARBA00022697"/>
    </source>
</evidence>
<evidence type="ECO:0000256" key="10">
    <source>
        <dbReference type="ARBA" id="ARBA00022915"/>
    </source>
</evidence>
<evidence type="ECO:0000256" key="4">
    <source>
        <dbReference type="ARBA" id="ARBA00010584"/>
    </source>
</evidence>
<feature type="active site" description="Proton acceptor" evidence="15">
    <location>
        <position position="242"/>
    </location>
</feature>
<feature type="binding site" evidence="15">
    <location>
        <begin position="159"/>
        <end position="160"/>
    </location>
    <ligand>
        <name>NADP(+)</name>
        <dbReference type="ChEBI" id="CHEBI:58349"/>
    </ligand>
</feature>
<keyword evidence="8 15" id="KW-0791">Threonine biosynthesis</keyword>
<feature type="binding site" evidence="15">
    <location>
        <begin position="40"/>
        <end position="41"/>
    </location>
    <ligand>
        <name>NADP(+)</name>
        <dbReference type="ChEBI" id="CHEBI:58349"/>
    </ligand>
</feature>
<dbReference type="HAMAP" id="MF_02121">
    <property type="entry name" value="ASADH"/>
    <property type="match status" value="1"/>
</dbReference>
<dbReference type="EC" id="1.2.1.11" evidence="6 15"/>
<dbReference type="InterPro" id="IPR005986">
    <property type="entry name" value="Asp_semialdehyde_DH_beta"/>
</dbReference>
<dbReference type="InterPro" id="IPR012280">
    <property type="entry name" value="Semialdhyde_DH_dimer_dom"/>
</dbReference>
<feature type="binding site" evidence="15">
    <location>
        <begin position="12"/>
        <end position="15"/>
    </location>
    <ligand>
        <name>NADP(+)</name>
        <dbReference type="ChEBI" id="CHEBI:58349"/>
    </ligand>
</feature>
<comment type="pathway">
    <text evidence="1 15">Amino-acid biosynthesis; L-methionine biosynthesis via de novo pathway; L-homoserine from L-aspartate: step 2/3.</text>
</comment>
<comment type="caution">
    <text evidence="15">Lacks conserved residue(s) required for the propagation of feature annotation.</text>
</comment>
<feature type="active site" description="Acyl-thioester intermediate" evidence="15">
    <location>
        <position position="129"/>
    </location>
</feature>
<evidence type="ECO:0000256" key="14">
    <source>
        <dbReference type="ARBA" id="ARBA00047891"/>
    </source>
</evidence>
<organism evidence="17 18">
    <name type="scientific">Massilicoli timonensis</name>
    <dbReference type="NCBI Taxonomy" id="2015901"/>
    <lineage>
        <taxon>Bacteria</taxon>
        <taxon>Bacillati</taxon>
        <taxon>Bacillota</taxon>
        <taxon>Erysipelotrichia</taxon>
        <taxon>Erysipelotrichales</taxon>
        <taxon>Erysipelotrichaceae</taxon>
        <taxon>Massilicoli</taxon>
    </lineage>
</organism>
<reference evidence="17 18" key="1">
    <citation type="submission" date="2022-06" db="EMBL/GenBank/DDBJ databases">
        <title>Isolation of gut microbiota from human fecal samples.</title>
        <authorList>
            <person name="Pamer E.G."/>
            <person name="Barat B."/>
            <person name="Waligurski E."/>
            <person name="Medina S."/>
            <person name="Paddock L."/>
            <person name="Mostad J."/>
        </authorList>
    </citation>
    <scope>NUCLEOTIDE SEQUENCE [LARGE SCALE GENOMIC DNA]</scope>
    <source>
        <strain evidence="17 18">DFI.6.1</strain>
    </source>
</reference>
<feature type="domain" description="Semialdehyde dehydrogenase NAD-binding" evidence="16">
    <location>
        <begin position="5"/>
        <end position="120"/>
    </location>
</feature>
<dbReference type="SUPFAM" id="SSF55347">
    <property type="entry name" value="Glyceraldehyde-3-phosphate dehydrogenase-like, C-terminal domain"/>
    <property type="match status" value="1"/>
</dbReference>
<comment type="catalytic activity">
    <reaction evidence="14 15">
        <text>L-aspartate 4-semialdehyde + phosphate + NADP(+) = 4-phospho-L-aspartate + NADPH + H(+)</text>
        <dbReference type="Rhea" id="RHEA:24284"/>
        <dbReference type="ChEBI" id="CHEBI:15378"/>
        <dbReference type="ChEBI" id="CHEBI:43474"/>
        <dbReference type="ChEBI" id="CHEBI:57535"/>
        <dbReference type="ChEBI" id="CHEBI:57783"/>
        <dbReference type="ChEBI" id="CHEBI:58349"/>
        <dbReference type="ChEBI" id="CHEBI:537519"/>
        <dbReference type="EC" id="1.2.1.11"/>
    </reaction>
</comment>
<keyword evidence="18" id="KW-1185">Reference proteome</keyword>
<comment type="pathway">
    <text evidence="3 15">Amino-acid biosynthesis; L-threonine biosynthesis; L-threonine from L-aspartate: step 2/5.</text>
</comment>
<feature type="binding site" evidence="15">
    <location>
        <position position="316"/>
    </location>
    <ligand>
        <name>NADP(+)</name>
        <dbReference type="ChEBI" id="CHEBI:58349"/>
    </ligand>
</feature>
<keyword evidence="9 15" id="KW-0521">NADP</keyword>
<dbReference type="Gene3D" id="3.30.360.10">
    <property type="entry name" value="Dihydrodipicolinate Reductase, domain 2"/>
    <property type="match status" value="1"/>
</dbReference>
<evidence type="ECO:0000256" key="15">
    <source>
        <dbReference type="HAMAP-Rule" id="MF_02121"/>
    </source>
</evidence>
<dbReference type="NCBIfam" id="NF011456">
    <property type="entry name" value="PRK14874.1"/>
    <property type="match status" value="1"/>
</dbReference>
<name>A0ABT1SIT9_9FIRM</name>
<dbReference type="PANTHER" id="PTHR46278:SF2">
    <property type="entry name" value="ASPARTATE-SEMIALDEHYDE DEHYDROGENASE"/>
    <property type="match status" value="1"/>
</dbReference>
<dbReference type="Proteomes" id="UP001524435">
    <property type="component" value="Unassembled WGS sequence"/>
</dbReference>
<feature type="binding site" evidence="15">
    <location>
        <position position="156"/>
    </location>
    <ligand>
        <name>substrate</name>
    </ligand>
</feature>
<evidence type="ECO:0000256" key="3">
    <source>
        <dbReference type="ARBA" id="ARBA00005097"/>
    </source>
</evidence>
<keyword evidence="11 15" id="KW-0560">Oxidoreductase</keyword>
<evidence type="ECO:0000256" key="1">
    <source>
        <dbReference type="ARBA" id="ARBA00005021"/>
    </source>
</evidence>